<dbReference type="PROSITE" id="PS50866">
    <property type="entry name" value="GOLD"/>
    <property type="match status" value="1"/>
</dbReference>
<feature type="transmembrane region" description="Helical" evidence="8">
    <location>
        <begin position="161"/>
        <end position="181"/>
    </location>
</feature>
<feature type="domain" description="GOLD" evidence="10">
    <location>
        <begin position="23"/>
        <end position="104"/>
    </location>
</feature>
<keyword evidence="12" id="KW-1185">Reference proteome</keyword>
<sequence length="195" mass="22316">MILILLLSLANSISITIEGKETIKCFYQYVNSGNELNGAYVISGEKDQNVLTTLKDPNGKIIYTSPIRSREGKFDFKAENDSKYKLCFQSADATTKSISFEMYSQDGLQEENFATQDEVAPLRSSFRKVSRSLDTVYRNIQFYERRERTHRDLTETTCDRVLFSGIIKMVVLALISLSQIWMMRSLFNSKRAVAV</sequence>
<comment type="subcellular location">
    <subcellularLocation>
        <location evidence="1 7">Membrane</location>
        <topology evidence="1 7">Single-pass type I membrane protein</topology>
    </subcellularLocation>
</comment>
<feature type="chain" id="PRO_5012661265" description="GOLD domain-containing protein" evidence="9">
    <location>
        <begin position="20"/>
        <end position="195"/>
    </location>
</feature>
<evidence type="ECO:0000256" key="8">
    <source>
        <dbReference type="SAM" id="Phobius"/>
    </source>
</evidence>
<protein>
    <recommendedName>
        <fullName evidence="10">GOLD domain-containing protein</fullName>
    </recommendedName>
</protein>
<dbReference type="EMBL" id="MPUH01000775">
    <property type="protein sequence ID" value="OMJ74094.1"/>
    <property type="molecule type" value="Genomic_DNA"/>
</dbReference>
<dbReference type="AlphaFoldDB" id="A0A1R2BBF1"/>
<evidence type="ECO:0000256" key="6">
    <source>
        <dbReference type="ARBA" id="ARBA00023136"/>
    </source>
</evidence>
<keyword evidence="5 8" id="KW-1133">Transmembrane helix</keyword>
<evidence type="ECO:0000256" key="9">
    <source>
        <dbReference type="SAM" id="SignalP"/>
    </source>
</evidence>
<evidence type="ECO:0000256" key="4">
    <source>
        <dbReference type="ARBA" id="ARBA00022729"/>
    </source>
</evidence>
<proteinExistence type="inferred from homology"/>
<accession>A0A1R2BBF1</accession>
<evidence type="ECO:0000256" key="3">
    <source>
        <dbReference type="ARBA" id="ARBA00022692"/>
    </source>
</evidence>
<comment type="similarity">
    <text evidence="2 7">Belongs to the EMP24/GP25L family.</text>
</comment>
<feature type="signal peptide" evidence="9">
    <location>
        <begin position="1"/>
        <end position="19"/>
    </location>
</feature>
<dbReference type="InterPro" id="IPR009038">
    <property type="entry name" value="GOLD_dom"/>
</dbReference>
<dbReference type="Proteomes" id="UP000187209">
    <property type="component" value="Unassembled WGS sequence"/>
</dbReference>
<evidence type="ECO:0000256" key="5">
    <source>
        <dbReference type="ARBA" id="ARBA00022989"/>
    </source>
</evidence>
<evidence type="ECO:0000259" key="10">
    <source>
        <dbReference type="PROSITE" id="PS50866"/>
    </source>
</evidence>
<dbReference type="PANTHER" id="PTHR22811">
    <property type="entry name" value="TRANSMEMBRANE EMP24 DOMAIN-CONTAINING PROTEIN"/>
    <property type="match status" value="1"/>
</dbReference>
<keyword evidence="4 9" id="KW-0732">Signal</keyword>
<evidence type="ECO:0000256" key="2">
    <source>
        <dbReference type="ARBA" id="ARBA00007104"/>
    </source>
</evidence>
<dbReference type="OrthoDB" id="62956at2759"/>
<dbReference type="GO" id="GO:0016020">
    <property type="term" value="C:membrane"/>
    <property type="evidence" value="ECO:0007669"/>
    <property type="project" value="UniProtKB-SubCell"/>
</dbReference>
<evidence type="ECO:0000313" key="11">
    <source>
        <dbReference type="EMBL" id="OMJ74094.1"/>
    </source>
</evidence>
<evidence type="ECO:0000256" key="1">
    <source>
        <dbReference type="ARBA" id="ARBA00004479"/>
    </source>
</evidence>
<comment type="caution">
    <text evidence="11">The sequence shown here is derived from an EMBL/GenBank/DDBJ whole genome shotgun (WGS) entry which is preliminary data.</text>
</comment>
<reference evidence="11 12" key="1">
    <citation type="submission" date="2016-11" db="EMBL/GenBank/DDBJ databases">
        <title>The macronuclear genome of Stentor coeruleus: a giant cell with tiny introns.</title>
        <authorList>
            <person name="Slabodnick M."/>
            <person name="Ruby J.G."/>
            <person name="Reiff S.B."/>
            <person name="Swart E.C."/>
            <person name="Gosai S."/>
            <person name="Prabakaran S."/>
            <person name="Witkowska E."/>
            <person name="Larue G.E."/>
            <person name="Fisher S."/>
            <person name="Freeman R.M."/>
            <person name="Gunawardena J."/>
            <person name="Chu W."/>
            <person name="Stover N.A."/>
            <person name="Gregory B.D."/>
            <person name="Nowacki M."/>
            <person name="Derisi J."/>
            <person name="Roy S.W."/>
            <person name="Marshall W.F."/>
            <person name="Sood P."/>
        </authorList>
    </citation>
    <scope>NUCLEOTIDE SEQUENCE [LARGE SCALE GENOMIC DNA]</scope>
    <source>
        <strain evidence="11">WM001</strain>
    </source>
</reference>
<evidence type="ECO:0000256" key="7">
    <source>
        <dbReference type="RuleBase" id="RU003827"/>
    </source>
</evidence>
<dbReference type="Pfam" id="PF01105">
    <property type="entry name" value="EMP24_GP25L"/>
    <property type="match status" value="1"/>
</dbReference>
<keyword evidence="6 8" id="KW-0472">Membrane</keyword>
<name>A0A1R2BBF1_9CILI</name>
<organism evidence="11 12">
    <name type="scientific">Stentor coeruleus</name>
    <dbReference type="NCBI Taxonomy" id="5963"/>
    <lineage>
        <taxon>Eukaryota</taxon>
        <taxon>Sar</taxon>
        <taxon>Alveolata</taxon>
        <taxon>Ciliophora</taxon>
        <taxon>Postciliodesmatophora</taxon>
        <taxon>Heterotrichea</taxon>
        <taxon>Heterotrichida</taxon>
        <taxon>Stentoridae</taxon>
        <taxon>Stentor</taxon>
    </lineage>
</organism>
<gene>
    <name evidence="11" type="ORF">SteCoe_27080</name>
</gene>
<evidence type="ECO:0000313" key="12">
    <source>
        <dbReference type="Proteomes" id="UP000187209"/>
    </source>
</evidence>
<dbReference type="SMART" id="SM01190">
    <property type="entry name" value="EMP24_GP25L"/>
    <property type="match status" value="1"/>
</dbReference>
<keyword evidence="3 7" id="KW-0812">Transmembrane</keyword>
<dbReference type="InterPro" id="IPR015720">
    <property type="entry name" value="Emp24-like"/>
</dbReference>